<dbReference type="Pfam" id="PF02826">
    <property type="entry name" value="2-Hacid_dh_C"/>
    <property type="match status" value="1"/>
</dbReference>
<sequence length="310" mass="33641">MSTSLNITLCMAQTKPEPWETGLRAALPGATVSNWQPGDAPADYAVVWAPPQAFLDEQPRLKALFNIGAGVDALLKLKLPPGCQIVRLDDAGMSVQMAEYVCHAVIRHFREFDGYEADVKAGKWSYRKPRMRADFPVGVMGLGVLGERVARALSVFEFPVHGWSRSPKQIEGVQSHSGSDGFNTFRSSCRVLVNLLPLTPDTTDILNAQTLSLLQPGGYLVNVARGAHLVEEDLLTLIDSGHLAGATLDVFRTEPLPAGHPFWNHPKITVTPHTSARTLREESIAQIAGKMLALSRGEAVAGLVDPRSGY</sequence>
<evidence type="ECO:0000256" key="1">
    <source>
        <dbReference type="ARBA" id="ARBA00023002"/>
    </source>
</evidence>
<dbReference type="InterPro" id="IPR029753">
    <property type="entry name" value="D-isomer_DH_CS"/>
</dbReference>
<dbReference type="Proteomes" id="UP001265700">
    <property type="component" value="Unassembled WGS sequence"/>
</dbReference>
<dbReference type="PROSITE" id="PS00671">
    <property type="entry name" value="D_2_HYDROXYACID_DH_3"/>
    <property type="match status" value="1"/>
</dbReference>
<dbReference type="InterPro" id="IPR006140">
    <property type="entry name" value="D-isomer_DH_NAD-bd"/>
</dbReference>
<protein>
    <submittedName>
        <fullName evidence="4">Glyoxylate/hydroxypyruvate reductase A</fullName>
        <ecNumber evidence="4">1.1.1.79</ecNumber>
        <ecNumber evidence="4">1.1.1.81</ecNumber>
    </submittedName>
</protein>
<feature type="domain" description="D-isomer specific 2-hydroxyacid dehydrogenase NAD-binding" evidence="3">
    <location>
        <begin position="104"/>
        <end position="275"/>
    </location>
</feature>
<dbReference type="PANTHER" id="PTHR43333">
    <property type="entry name" value="2-HACID_DH_C DOMAIN-CONTAINING PROTEIN"/>
    <property type="match status" value="1"/>
</dbReference>
<accession>A0ABU1WSV6</accession>
<organism evidence="4 5">
    <name type="scientific">Hydrogenophaga palleronii</name>
    <dbReference type="NCBI Taxonomy" id="65655"/>
    <lineage>
        <taxon>Bacteria</taxon>
        <taxon>Pseudomonadati</taxon>
        <taxon>Pseudomonadota</taxon>
        <taxon>Betaproteobacteria</taxon>
        <taxon>Burkholderiales</taxon>
        <taxon>Comamonadaceae</taxon>
        <taxon>Hydrogenophaga</taxon>
    </lineage>
</organism>
<evidence type="ECO:0000259" key="3">
    <source>
        <dbReference type="Pfam" id="PF02826"/>
    </source>
</evidence>
<evidence type="ECO:0000313" key="4">
    <source>
        <dbReference type="EMBL" id="MDR7152389.1"/>
    </source>
</evidence>
<dbReference type="PANTHER" id="PTHR43333:SF1">
    <property type="entry name" value="D-ISOMER SPECIFIC 2-HYDROXYACID DEHYDROGENASE NAD-BINDING DOMAIN-CONTAINING PROTEIN"/>
    <property type="match status" value="1"/>
</dbReference>
<comment type="caution">
    <text evidence="4">The sequence shown here is derived from an EMBL/GenBank/DDBJ whole genome shotgun (WGS) entry which is preliminary data.</text>
</comment>
<keyword evidence="5" id="KW-1185">Reference proteome</keyword>
<gene>
    <name evidence="4" type="ORF">J2W49_004365</name>
</gene>
<dbReference type="EMBL" id="JAVDWU010000011">
    <property type="protein sequence ID" value="MDR7152389.1"/>
    <property type="molecule type" value="Genomic_DNA"/>
</dbReference>
<dbReference type="SUPFAM" id="SSF51735">
    <property type="entry name" value="NAD(P)-binding Rossmann-fold domains"/>
    <property type="match status" value="1"/>
</dbReference>
<reference evidence="4 5" key="1">
    <citation type="submission" date="2023-07" db="EMBL/GenBank/DDBJ databases">
        <title>Sorghum-associated microbial communities from plants grown in Nebraska, USA.</title>
        <authorList>
            <person name="Schachtman D."/>
        </authorList>
    </citation>
    <scope>NUCLEOTIDE SEQUENCE [LARGE SCALE GENOMIC DNA]</scope>
    <source>
        <strain evidence="4 5">4249</strain>
    </source>
</reference>
<dbReference type="EC" id="1.1.1.81" evidence="4"/>
<dbReference type="EC" id="1.1.1.79" evidence="4"/>
<keyword evidence="2" id="KW-0520">NAD</keyword>
<evidence type="ECO:0000256" key="2">
    <source>
        <dbReference type="ARBA" id="ARBA00023027"/>
    </source>
</evidence>
<dbReference type="CDD" id="cd12164">
    <property type="entry name" value="GDH_like_2"/>
    <property type="match status" value="1"/>
</dbReference>
<dbReference type="GO" id="GO:0030267">
    <property type="term" value="F:glyoxylate reductase (NADPH) activity"/>
    <property type="evidence" value="ECO:0007669"/>
    <property type="project" value="UniProtKB-EC"/>
</dbReference>
<dbReference type="GO" id="GO:0016618">
    <property type="term" value="F:hydroxypyruvate reductase [NAD(P)H] activity"/>
    <property type="evidence" value="ECO:0007669"/>
    <property type="project" value="UniProtKB-EC"/>
</dbReference>
<keyword evidence="1 4" id="KW-0560">Oxidoreductase</keyword>
<proteinExistence type="predicted"/>
<dbReference type="InterPro" id="IPR036291">
    <property type="entry name" value="NAD(P)-bd_dom_sf"/>
</dbReference>
<dbReference type="Gene3D" id="3.40.50.720">
    <property type="entry name" value="NAD(P)-binding Rossmann-like Domain"/>
    <property type="match status" value="2"/>
</dbReference>
<evidence type="ECO:0000313" key="5">
    <source>
        <dbReference type="Proteomes" id="UP001265700"/>
    </source>
</evidence>
<name>A0ABU1WSV6_9BURK</name>